<accession>A0A401JAM2</accession>
<feature type="transmembrane region" description="Helical" evidence="1">
    <location>
        <begin position="108"/>
        <end position="130"/>
    </location>
</feature>
<feature type="transmembrane region" description="Helical" evidence="1">
    <location>
        <begin position="79"/>
        <end position="101"/>
    </location>
</feature>
<comment type="caution">
    <text evidence="2">The sequence shown here is derived from an EMBL/GenBank/DDBJ whole genome shotgun (WGS) entry which is preliminary data.</text>
</comment>
<evidence type="ECO:0000256" key="1">
    <source>
        <dbReference type="SAM" id="Phobius"/>
    </source>
</evidence>
<gene>
    <name evidence="2" type="ORF">SFMTTN_0406</name>
</gene>
<dbReference type="AlphaFoldDB" id="A0A401JAM2"/>
<dbReference type="EMBL" id="BGOW01000002">
    <property type="protein sequence ID" value="GBL44606.1"/>
    <property type="molecule type" value="Genomic_DNA"/>
</dbReference>
<dbReference type="Pfam" id="PF04143">
    <property type="entry name" value="Sulf_transp"/>
    <property type="match status" value="1"/>
</dbReference>
<name>A0A401JAM2_9PROT</name>
<dbReference type="OrthoDB" id="9794165at2"/>
<feature type="transmembrane region" description="Helical" evidence="1">
    <location>
        <begin position="46"/>
        <end position="67"/>
    </location>
</feature>
<proteinExistence type="predicted"/>
<evidence type="ECO:0000313" key="3">
    <source>
        <dbReference type="Proteomes" id="UP000286806"/>
    </source>
</evidence>
<keyword evidence="1" id="KW-0812">Transmembrane</keyword>
<reference evidence="2 3" key="1">
    <citation type="journal article" date="2019" name="Front. Microbiol.">
        <title>Genomes of Neutrophilic Sulfur-Oxidizing Chemolithoautotrophs Representing 9 Proteobacterial Species From 8 Genera.</title>
        <authorList>
            <person name="Watanabe T."/>
            <person name="Kojima H."/>
            <person name="Umezawa K."/>
            <person name="Hori C."/>
            <person name="Takasuka T.E."/>
            <person name="Kato Y."/>
            <person name="Fukui M."/>
        </authorList>
    </citation>
    <scope>NUCLEOTIDE SEQUENCE [LARGE SCALE GENOMIC DNA]</scope>
    <source>
        <strain evidence="2 3">TTN</strain>
    </source>
</reference>
<keyword evidence="1" id="KW-0472">Membrane</keyword>
<evidence type="ECO:0000313" key="2">
    <source>
        <dbReference type="EMBL" id="GBL44606.1"/>
    </source>
</evidence>
<sequence>MTPVAECLSAFIFGTTVGLLVQRSRYCNVAALRDAMLFKTYRNTKAMLVAMMIMTLGFTAFITIGAGKPMQFDVGLNTFIGLFLFGLGMVLAGACTVSTWVKAGEGNIGAIWALLFTFIGMFLFSLVWSFDFWPPAPQTMTGTPNLAGLQFGFANAATLQSSTGIPAIVFGALQTLVLFGIYRAILKRERAEAPVPEPQAASIEASACDAWADSPAEPAVQGALARAEASQPA</sequence>
<organism evidence="2 3">
    <name type="scientific">Sulfuriferula multivorans</name>
    <dbReference type="NCBI Taxonomy" id="1559896"/>
    <lineage>
        <taxon>Bacteria</taxon>
        <taxon>Pseudomonadati</taxon>
        <taxon>Pseudomonadota</taxon>
        <taxon>Betaproteobacteria</taxon>
        <taxon>Nitrosomonadales</taxon>
        <taxon>Sulfuricellaceae</taxon>
        <taxon>Sulfuriferula</taxon>
    </lineage>
</organism>
<protein>
    <submittedName>
        <fullName evidence="2">Putative transport system permease protein</fullName>
    </submittedName>
</protein>
<dbReference type="InterPro" id="IPR007272">
    <property type="entry name" value="Sulf_transp_TsuA/YedE"/>
</dbReference>
<keyword evidence="3" id="KW-1185">Reference proteome</keyword>
<keyword evidence="1" id="KW-1133">Transmembrane helix</keyword>
<feature type="transmembrane region" description="Helical" evidence="1">
    <location>
        <begin position="163"/>
        <end position="182"/>
    </location>
</feature>
<dbReference type="RefSeq" id="WP_124703446.1">
    <property type="nucleotide sequence ID" value="NZ_BGOW01000002.1"/>
</dbReference>
<dbReference type="Proteomes" id="UP000286806">
    <property type="component" value="Unassembled WGS sequence"/>
</dbReference>